<evidence type="ECO:0000259" key="9">
    <source>
        <dbReference type="Pfam" id="PF25106"/>
    </source>
</evidence>
<feature type="region of interest" description="Disordered" evidence="5">
    <location>
        <begin position="759"/>
        <end position="781"/>
    </location>
</feature>
<dbReference type="OrthoDB" id="301415at2759"/>
<dbReference type="InterPro" id="IPR036465">
    <property type="entry name" value="vWFA_dom_sf"/>
</dbReference>
<evidence type="ECO:0000313" key="12">
    <source>
        <dbReference type="Proteomes" id="UP000824540"/>
    </source>
</evidence>
<dbReference type="InterPro" id="IPR056861">
    <property type="entry name" value="HMCN1-like_VWA"/>
</dbReference>
<dbReference type="PANTHER" id="PTHR14905">
    <property type="entry name" value="NG37"/>
    <property type="match status" value="1"/>
</dbReference>
<evidence type="ECO:0000259" key="7">
    <source>
        <dbReference type="Pfam" id="PF23560"/>
    </source>
</evidence>
<dbReference type="Gene3D" id="3.40.50.410">
    <property type="entry name" value="von Willebrand factor, type A domain"/>
    <property type="match status" value="1"/>
</dbReference>
<dbReference type="AlphaFoldDB" id="A0A8T2MJQ2"/>
<evidence type="ECO:0000256" key="6">
    <source>
        <dbReference type="SAM" id="SignalP"/>
    </source>
</evidence>
<dbReference type="InterPro" id="IPR056475">
    <property type="entry name" value="GBD_Hemicentin/VWA7"/>
</dbReference>
<feature type="domain" description="VWA7 Ig-like" evidence="8">
    <location>
        <begin position="550"/>
        <end position="649"/>
    </location>
</feature>
<feature type="domain" description="Hemicentin-1-like von Willebrand factor A" evidence="9">
    <location>
        <begin position="261"/>
        <end position="345"/>
    </location>
</feature>
<feature type="chain" id="PRO_5035817070" description="von Willebrand factor A domain-containing protein 7-like" evidence="6">
    <location>
        <begin position="20"/>
        <end position="803"/>
    </location>
</feature>
<dbReference type="EMBL" id="JAFBMS010002228">
    <property type="protein sequence ID" value="KAG9328444.1"/>
    <property type="molecule type" value="Genomic_DNA"/>
</dbReference>
<evidence type="ECO:0000313" key="11">
    <source>
        <dbReference type="EMBL" id="KAG9328444.1"/>
    </source>
</evidence>
<feature type="signal peptide" evidence="6">
    <location>
        <begin position="1"/>
        <end position="19"/>
    </location>
</feature>
<evidence type="ECO:0000256" key="4">
    <source>
        <dbReference type="ARBA" id="ARBA00023180"/>
    </source>
</evidence>
<feature type="region of interest" description="Disordered" evidence="5">
    <location>
        <begin position="690"/>
        <end position="711"/>
    </location>
</feature>
<evidence type="ECO:0000256" key="3">
    <source>
        <dbReference type="ARBA" id="ARBA00022729"/>
    </source>
</evidence>
<evidence type="ECO:0000256" key="2">
    <source>
        <dbReference type="ARBA" id="ARBA00022525"/>
    </source>
</evidence>
<evidence type="ECO:0000256" key="5">
    <source>
        <dbReference type="SAM" id="MobiDB-lite"/>
    </source>
</evidence>
<proteinExistence type="predicted"/>
<dbReference type="Proteomes" id="UP000824540">
    <property type="component" value="Unassembled WGS sequence"/>
</dbReference>
<sequence>MGLVLPVLLLCLVLPDSQAFKPFNFGKSITHRRITETAILQKTAEVCRAVATAEGRDFILSNSLSATSVQQACSPSDAGLLTAAKFKASIVAMYTSNAAVDVAYVLSDRHHFDGESFTDGRKLITEGMASIKANIQQENFIPARLTLGKICHTLQDFYSHSNWIELGSKRPNTNLIRPDPTLPIGNLAGKCSHGGSLDKTSRTDPVGGINKDDFEADHGHLHREAANVAINATMELLEDIRGAAGENDFLRLMGITRSSVLCFVIDTTGSMSDDIAEAKRVAFSIIDSKKGTPEEPSVYILVPFNDPEFGPLTRTTDSNIFKQQINVLTAEGGGDPPEMSLSGLQVTFLLTNALSARRRRDSNGGQDQRQRFSSRLSPAGNDLYQELAEISGGQAIVVTKATLPQVTDIIVDSSTPALVNILQAVRNPGRPDNFTFTVDPSVRNLTVYLTGSPLTFSLHSPTGHSDTDFIYNIVEMSQGSGTGFTVKDGRPQTGRNITLLLSVVGGDSPNVTEVALVEVSGSGVENGTIEALGDGDYLVFMERVPDDEFVVLALANSTMEPGIPFSLPFSVTTNGTAGNYTVRARDDRGFITSFTTSLVLSSGGTAQGSVELQAPDSTPSGTDVTLTIEAEAPGAADSNYAVLRLSVIAKVTDFSQPVCQVVRVHANCSKDCSQSEWEISANLTDGNGTGIQSVTARRGNGTLNTTTTVGEEGNNMTTATYSASCCSPEVELVAVDAVGNVGTCFHSLRLAPNLATSILPPSSSPSPAASDTTTNLQTTPSGATALLLPPLLIPLALLTAQWA</sequence>
<keyword evidence="2" id="KW-0964">Secreted</keyword>
<feature type="domain" description="Hemicentin/VWA7 galactose-binding" evidence="7">
    <location>
        <begin position="419"/>
        <end position="467"/>
    </location>
</feature>
<dbReference type="SUPFAM" id="SSF53300">
    <property type="entry name" value="vWA-like"/>
    <property type="match status" value="1"/>
</dbReference>
<dbReference type="Pfam" id="PF25107">
    <property type="entry name" value="VWA7_N"/>
    <property type="match status" value="1"/>
</dbReference>
<keyword evidence="12" id="KW-1185">Reference proteome</keyword>
<comment type="subcellular location">
    <subcellularLocation>
        <location evidence="1">Secreted</location>
    </subcellularLocation>
</comment>
<dbReference type="InterPro" id="IPR056862">
    <property type="entry name" value="VWA7_N"/>
</dbReference>
<dbReference type="Pfam" id="PF23560">
    <property type="entry name" value="GBD_Hemicentin"/>
    <property type="match status" value="1"/>
</dbReference>
<organism evidence="11 12">
    <name type="scientific">Albula glossodonta</name>
    <name type="common">roundjaw bonefish</name>
    <dbReference type="NCBI Taxonomy" id="121402"/>
    <lineage>
        <taxon>Eukaryota</taxon>
        <taxon>Metazoa</taxon>
        <taxon>Chordata</taxon>
        <taxon>Craniata</taxon>
        <taxon>Vertebrata</taxon>
        <taxon>Euteleostomi</taxon>
        <taxon>Actinopterygii</taxon>
        <taxon>Neopterygii</taxon>
        <taxon>Teleostei</taxon>
        <taxon>Albuliformes</taxon>
        <taxon>Albulidae</taxon>
        <taxon>Albula</taxon>
    </lineage>
</organism>
<reference evidence="11" key="1">
    <citation type="thesis" date="2021" institute="BYU ScholarsArchive" country="Provo, UT, USA">
        <title>Applications of and Algorithms for Genome Assembly and Genomic Analyses with an Emphasis on Marine Teleosts.</title>
        <authorList>
            <person name="Pickett B.D."/>
        </authorList>
    </citation>
    <scope>NUCLEOTIDE SEQUENCE</scope>
    <source>
        <strain evidence="11">HI-2016</strain>
    </source>
</reference>
<dbReference type="InterPro" id="IPR057615">
    <property type="entry name" value="Ig_VWA7"/>
</dbReference>
<evidence type="ECO:0000259" key="10">
    <source>
        <dbReference type="Pfam" id="PF25107"/>
    </source>
</evidence>
<protein>
    <recommendedName>
        <fullName evidence="13">von Willebrand factor A domain-containing protein 7-like</fullName>
    </recommendedName>
</protein>
<dbReference type="Pfam" id="PF23619">
    <property type="entry name" value="Ig_VWA7"/>
    <property type="match status" value="1"/>
</dbReference>
<evidence type="ECO:0008006" key="13">
    <source>
        <dbReference type="Google" id="ProtNLM"/>
    </source>
</evidence>
<dbReference type="Pfam" id="PF25106">
    <property type="entry name" value="VWA_4"/>
    <property type="match status" value="1"/>
</dbReference>
<evidence type="ECO:0000256" key="1">
    <source>
        <dbReference type="ARBA" id="ARBA00004613"/>
    </source>
</evidence>
<feature type="domain" description="VWA7 N-terminal" evidence="10">
    <location>
        <begin position="65"/>
        <end position="188"/>
    </location>
</feature>
<keyword evidence="4" id="KW-0325">Glycoprotein</keyword>
<evidence type="ECO:0000259" key="8">
    <source>
        <dbReference type="Pfam" id="PF23619"/>
    </source>
</evidence>
<dbReference type="InterPro" id="IPR052577">
    <property type="entry name" value="VWA7"/>
</dbReference>
<dbReference type="GO" id="GO:0005576">
    <property type="term" value="C:extracellular region"/>
    <property type="evidence" value="ECO:0007669"/>
    <property type="project" value="UniProtKB-SubCell"/>
</dbReference>
<gene>
    <name evidence="11" type="ORF">JZ751_013930</name>
</gene>
<feature type="compositionally biased region" description="Low complexity" evidence="5">
    <location>
        <begin position="699"/>
        <end position="711"/>
    </location>
</feature>
<feature type="region of interest" description="Disordered" evidence="5">
    <location>
        <begin position="357"/>
        <end position="376"/>
    </location>
</feature>
<keyword evidence="3 6" id="KW-0732">Signal</keyword>
<comment type="caution">
    <text evidence="11">The sequence shown here is derived from an EMBL/GenBank/DDBJ whole genome shotgun (WGS) entry which is preliminary data.</text>
</comment>
<dbReference type="PANTHER" id="PTHR14905:SF18">
    <property type="entry name" value="VON WILLEBRAND FACTOR A DOMAIN-CONTAINING 10, TANDEM DUPLICATE 1-RELATED"/>
    <property type="match status" value="1"/>
</dbReference>
<feature type="compositionally biased region" description="Polar residues" evidence="5">
    <location>
        <begin position="363"/>
        <end position="376"/>
    </location>
</feature>
<accession>A0A8T2MJQ2</accession>
<name>A0A8T2MJQ2_9TELE</name>